<dbReference type="Proteomes" id="UP000006251">
    <property type="component" value="Unassembled WGS sequence"/>
</dbReference>
<dbReference type="Pfam" id="PF02417">
    <property type="entry name" value="Chromate_transp"/>
    <property type="match status" value="2"/>
</dbReference>
<dbReference type="InterPro" id="IPR003370">
    <property type="entry name" value="Chromate_transpt"/>
</dbReference>
<evidence type="ECO:0000256" key="7">
    <source>
        <dbReference type="SAM" id="Phobius"/>
    </source>
</evidence>
<evidence type="ECO:0000256" key="4">
    <source>
        <dbReference type="ARBA" id="ARBA00022692"/>
    </source>
</evidence>
<dbReference type="InterPro" id="IPR014047">
    <property type="entry name" value="Chr_Tranpt_l_chain"/>
</dbReference>
<dbReference type="OrthoDB" id="8969999at2"/>
<evidence type="ECO:0000256" key="1">
    <source>
        <dbReference type="ARBA" id="ARBA00004651"/>
    </source>
</evidence>
<feature type="transmembrane region" description="Helical" evidence="7">
    <location>
        <begin position="145"/>
        <end position="177"/>
    </location>
</feature>
<dbReference type="NCBIfam" id="TIGR00937">
    <property type="entry name" value="2A51"/>
    <property type="match status" value="1"/>
</dbReference>
<keyword evidence="4 7" id="KW-0812">Transmembrane</keyword>
<keyword evidence="6 7" id="KW-0472">Membrane</keyword>
<dbReference type="AlphaFoldDB" id="K6ZKQ8"/>
<keyword evidence="3" id="KW-1003">Cell membrane</keyword>
<gene>
    <name evidence="8" type="primary">chrA</name>
    <name evidence="8" type="ORF">GPAL_4063</name>
</gene>
<comment type="similarity">
    <text evidence="2">Belongs to the chromate ion transporter (CHR) (TC 2.A.51) family.</text>
</comment>
<dbReference type="GO" id="GO:0015109">
    <property type="term" value="F:chromate transmembrane transporter activity"/>
    <property type="evidence" value="ECO:0007669"/>
    <property type="project" value="InterPro"/>
</dbReference>
<feature type="transmembrane region" description="Helical" evidence="7">
    <location>
        <begin position="197"/>
        <end position="218"/>
    </location>
</feature>
<comment type="subcellular location">
    <subcellularLocation>
        <location evidence="1">Cell membrane</location>
        <topology evidence="1">Multi-pass membrane protein</topology>
    </subcellularLocation>
</comment>
<reference evidence="9" key="1">
    <citation type="journal article" date="2014" name="Environ. Microbiol.">
        <title>Comparative genomics of the marine bacterial genus Glaciecola reveals the high degree of genomic diversity and genomic characteristic for cold adaptation.</title>
        <authorList>
            <person name="Qin Q.L."/>
            <person name="Xie B.B."/>
            <person name="Yu Y."/>
            <person name="Shu Y.L."/>
            <person name="Rong J.C."/>
            <person name="Zhang Y.J."/>
            <person name="Zhao D.L."/>
            <person name="Chen X.L."/>
            <person name="Zhang X.Y."/>
            <person name="Chen B."/>
            <person name="Zhou B.C."/>
            <person name="Zhang Y.Z."/>
        </authorList>
    </citation>
    <scope>NUCLEOTIDE SEQUENCE [LARGE SCALE GENOMIC DNA]</scope>
    <source>
        <strain evidence="9">ACAM 615</strain>
    </source>
</reference>
<evidence type="ECO:0000313" key="9">
    <source>
        <dbReference type="Proteomes" id="UP000006251"/>
    </source>
</evidence>
<feature type="transmembrane region" description="Helical" evidence="7">
    <location>
        <begin position="291"/>
        <end position="316"/>
    </location>
</feature>
<organism evidence="8 9">
    <name type="scientific">Brumicola pallidula DSM 14239 = ACAM 615</name>
    <dbReference type="NCBI Taxonomy" id="1121922"/>
    <lineage>
        <taxon>Bacteria</taxon>
        <taxon>Pseudomonadati</taxon>
        <taxon>Pseudomonadota</taxon>
        <taxon>Gammaproteobacteria</taxon>
        <taxon>Alteromonadales</taxon>
        <taxon>Alteromonadaceae</taxon>
        <taxon>Brumicola</taxon>
    </lineage>
</organism>
<feature type="transmembrane region" description="Helical" evidence="7">
    <location>
        <begin position="12"/>
        <end position="32"/>
    </location>
</feature>
<dbReference type="STRING" id="1121922.GCA_000428905_03212"/>
<feature type="transmembrane region" description="Helical" evidence="7">
    <location>
        <begin position="328"/>
        <end position="350"/>
    </location>
</feature>
<feature type="transmembrane region" description="Helical" evidence="7">
    <location>
        <begin position="362"/>
        <end position="393"/>
    </location>
</feature>
<comment type="caution">
    <text evidence="8">The sequence shown here is derived from an EMBL/GenBank/DDBJ whole genome shotgun (WGS) entry which is preliminary data.</text>
</comment>
<dbReference type="GO" id="GO:0005886">
    <property type="term" value="C:plasma membrane"/>
    <property type="evidence" value="ECO:0007669"/>
    <property type="project" value="UniProtKB-SubCell"/>
</dbReference>
<dbReference type="EMBL" id="BAEQ01000068">
    <property type="protein sequence ID" value="GAC30902.1"/>
    <property type="molecule type" value="Genomic_DNA"/>
</dbReference>
<dbReference type="PANTHER" id="PTHR33567:SF3">
    <property type="entry name" value="CHROMATE ION TRANSPORTER (EUROFUNG)"/>
    <property type="match status" value="1"/>
</dbReference>
<feature type="transmembrane region" description="Helical" evidence="7">
    <location>
        <begin position="81"/>
        <end position="102"/>
    </location>
</feature>
<sequence length="394" mass="42248">MNHIRSPIQVFLVFLKLGFTAFGGPVAHLAFFREEFVVRKKWITESDYSEIVALCQFLPGPASSQVGLTIGLSRAGYLGSLAAWLGFTMPSAILLLLLALGYSNYGNVIPIGLLTGLKIVTVAVVAQAVWGMWKSICIDNARITIMLLSAIGLLVFQSVFAPLVVIVVAGVIGVWLFKPSLNMTESQLTLSISRFSGVLWFFVFLVFLFGLPVIQLFVEQPIVDIVSAFFRSGSLVFGGGHVVLPLLESEMVKTGWVTKDAFLAGYGATQAVPGPLFTFSAFLGGVLNGPISGVLGALLALISIFLPSFLLVYAILPFWQSLRVKPRIRAALAGINASVVGILFAALYQPVFVEGVSGTNDFIGVIIAFGALMYWKLPPWLVVIAGGVIGSVLL</sequence>
<keyword evidence="9" id="KW-1185">Reference proteome</keyword>
<dbReference type="RefSeq" id="WP_006015710.1">
    <property type="nucleotide sequence ID" value="NZ_BAEQ01000068.1"/>
</dbReference>
<evidence type="ECO:0000256" key="3">
    <source>
        <dbReference type="ARBA" id="ARBA00022475"/>
    </source>
</evidence>
<dbReference type="PANTHER" id="PTHR33567">
    <property type="entry name" value="CHROMATE ION TRANSPORTER (EUROFUNG)"/>
    <property type="match status" value="1"/>
</dbReference>
<evidence type="ECO:0000256" key="6">
    <source>
        <dbReference type="ARBA" id="ARBA00023136"/>
    </source>
</evidence>
<protein>
    <submittedName>
        <fullName evidence="8">Chromate transporter</fullName>
    </submittedName>
</protein>
<evidence type="ECO:0000256" key="5">
    <source>
        <dbReference type="ARBA" id="ARBA00022989"/>
    </source>
</evidence>
<evidence type="ECO:0000313" key="8">
    <source>
        <dbReference type="EMBL" id="GAC30902.1"/>
    </source>
</evidence>
<proteinExistence type="inferred from homology"/>
<name>K6ZKQ8_9ALTE</name>
<feature type="transmembrane region" description="Helical" evidence="7">
    <location>
        <begin position="108"/>
        <end position="133"/>
    </location>
</feature>
<keyword evidence="5 7" id="KW-1133">Transmembrane helix</keyword>
<accession>K6ZKQ8</accession>
<evidence type="ECO:0000256" key="2">
    <source>
        <dbReference type="ARBA" id="ARBA00005262"/>
    </source>
</evidence>
<dbReference type="PIRSF" id="PIRSF004810">
    <property type="entry name" value="ChrA"/>
    <property type="match status" value="1"/>
</dbReference>